<dbReference type="OrthoDB" id="9810101at2"/>
<dbReference type="Pfam" id="PF08282">
    <property type="entry name" value="Hydrolase_3"/>
    <property type="match status" value="1"/>
</dbReference>
<keyword evidence="1" id="KW-0378">Hydrolase</keyword>
<dbReference type="GO" id="GO:0005829">
    <property type="term" value="C:cytosol"/>
    <property type="evidence" value="ECO:0007669"/>
    <property type="project" value="TreeGrafter"/>
</dbReference>
<dbReference type="Gene3D" id="3.40.50.1000">
    <property type="entry name" value="HAD superfamily/HAD-like"/>
    <property type="match status" value="1"/>
</dbReference>
<dbReference type="Proteomes" id="UP000480929">
    <property type="component" value="Unassembled WGS sequence"/>
</dbReference>
<accession>A0A6N7SCU5</accession>
<protein>
    <submittedName>
        <fullName evidence="1">HAD-IIB family hydrolase</fullName>
    </submittedName>
</protein>
<dbReference type="InterPro" id="IPR036412">
    <property type="entry name" value="HAD-like_sf"/>
</dbReference>
<dbReference type="Proteomes" id="UP000433575">
    <property type="component" value="Unassembled WGS sequence"/>
</dbReference>
<evidence type="ECO:0000313" key="1">
    <source>
        <dbReference type="EMBL" id="MSA91430.1"/>
    </source>
</evidence>
<comment type="caution">
    <text evidence="1">The sequence shown here is derived from an EMBL/GenBank/DDBJ whole genome shotgun (WGS) entry which is preliminary data.</text>
</comment>
<sequence>MKKDWEFQASDKPIRLLISDLDGTLYPRKESANPHQREDNFKAVKRWVEQGNKFAVATARGLHHYPVIAEALGFDINFIGGNGAAVRLETGETIIKQLPCSVYIDLCRKVIDQDLNISVTTGLNNQWIWSRTDRYPRGVPAYDSIWDSVIQADLKTMDPTAGVERIQIFVPPAQRDEFRAFIQKQNYPGIVTTSDQDMIDIGPLNSSKGISILELCERFKLDQDHLIVVGDSENDIPMFEITQHSYCIDLAEARVAARAAHTVSSVAEVISLLLNE</sequence>
<dbReference type="EMBL" id="WKPI01000049">
    <property type="protein sequence ID" value="MSC34955.1"/>
    <property type="molecule type" value="Genomic_DNA"/>
</dbReference>
<dbReference type="GO" id="GO:0016791">
    <property type="term" value="F:phosphatase activity"/>
    <property type="evidence" value="ECO:0007669"/>
    <property type="project" value="TreeGrafter"/>
</dbReference>
<dbReference type="EMBL" id="WKPJ01000061">
    <property type="protein sequence ID" value="MSA91430.1"/>
    <property type="molecule type" value="Genomic_DNA"/>
</dbReference>
<dbReference type="InterPro" id="IPR023214">
    <property type="entry name" value="HAD_sf"/>
</dbReference>
<dbReference type="SUPFAM" id="SSF56784">
    <property type="entry name" value="HAD-like"/>
    <property type="match status" value="1"/>
</dbReference>
<evidence type="ECO:0000313" key="4">
    <source>
        <dbReference type="Proteomes" id="UP000480929"/>
    </source>
</evidence>
<dbReference type="Gene3D" id="3.30.1240.10">
    <property type="match status" value="1"/>
</dbReference>
<dbReference type="PANTHER" id="PTHR10000">
    <property type="entry name" value="PHOSPHOSERINE PHOSPHATASE"/>
    <property type="match status" value="1"/>
</dbReference>
<dbReference type="InterPro" id="IPR006379">
    <property type="entry name" value="HAD-SF_hydro_IIB"/>
</dbReference>
<dbReference type="PANTHER" id="PTHR10000:SF8">
    <property type="entry name" value="HAD SUPERFAMILY HYDROLASE-LIKE, TYPE 3"/>
    <property type="match status" value="1"/>
</dbReference>
<proteinExistence type="predicted"/>
<dbReference type="RefSeq" id="WP_154240689.1">
    <property type="nucleotide sequence ID" value="NZ_CALJPI010000247.1"/>
</dbReference>
<evidence type="ECO:0000313" key="3">
    <source>
        <dbReference type="Proteomes" id="UP000433575"/>
    </source>
</evidence>
<reference evidence="3 4" key="1">
    <citation type="journal article" date="2019" name="Nat. Med.">
        <title>A library of human gut bacterial isolates paired with longitudinal multiomics data enables mechanistic microbiome research.</title>
        <authorList>
            <person name="Poyet M."/>
            <person name="Groussin M."/>
            <person name="Gibbons S.M."/>
            <person name="Avila-Pacheco J."/>
            <person name="Jiang X."/>
            <person name="Kearney S.M."/>
            <person name="Perrotta A.R."/>
            <person name="Berdy B."/>
            <person name="Zhao S."/>
            <person name="Lieberman T.D."/>
            <person name="Swanson P.K."/>
            <person name="Smith M."/>
            <person name="Roesemann S."/>
            <person name="Alexander J.E."/>
            <person name="Rich S.A."/>
            <person name="Livny J."/>
            <person name="Vlamakis H."/>
            <person name="Clish C."/>
            <person name="Bullock K."/>
            <person name="Deik A."/>
            <person name="Scott J."/>
            <person name="Pierce K.A."/>
            <person name="Xavier R.J."/>
            <person name="Alm E.J."/>
        </authorList>
    </citation>
    <scope>NUCLEOTIDE SEQUENCE [LARGE SCALE GENOMIC DNA]</scope>
    <source>
        <strain evidence="1 3">BIOML-A4</strain>
        <strain evidence="2 4">BIOML-A5</strain>
    </source>
</reference>
<dbReference type="AlphaFoldDB" id="A0A6N7SCU5"/>
<evidence type="ECO:0000313" key="2">
    <source>
        <dbReference type="EMBL" id="MSC34955.1"/>
    </source>
</evidence>
<organism evidence="1 3">
    <name type="scientific">Holdemania massiliensis</name>
    <dbReference type="NCBI Taxonomy" id="1468449"/>
    <lineage>
        <taxon>Bacteria</taxon>
        <taxon>Bacillati</taxon>
        <taxon>Bacillota</taxon>
        <taxon>Erysipelotrichia</taxon>
        <taxon>Erysipelotrichales</taxon>
        <taxon>Erysipelotrichaceae</taxon>
        <taxon>Holdemania</taxon>
    </lineage>
</organism>
<dbReference type="GO" id="GO:0000287">
    <property type="term" value="F:magnesium ion binding"/>
    <property type="evidence" value="ECO:0007669"/>
    <property type="project" value="TreeGrafter"/>
</dbReference>
<name>A0A6N7SCU5_9FIRM</name>
<gene>
    <name evidence="2" type="ORF">GKD88_17695</name>
    <name evidence="1" type="ORF">GKE08_19125</name>
</gene>
<keyword evidence="4" id="KW-1185">Reference proteome</keyword>
<dbReference type="NCBIfam" id="TIGR01484">
    <property type="entry name" value="HAD-SF-IIB"/>
    <property type="match status" value="1"/>
</dbReference>